<keyword evidence="1" id="KW-0677">Repeat</keyword>
<evidence type="ECO:0000256" key="4">
    <source>
        <dbReference type="PROSITE-ProRule" id="PRU00339"/>
    </source>
</evidence>
<accession>A0A844ZNY6</accession>
<feature type="compositionally biased region" description="Low complexity" evidence="5">
    <location>
        <begin position="200"/>
        <end position="213"/>
    </location>
</feature>
<dbReference type="Pfam" id="PF13181">
    <property type="entry name" value="TPR_8"/>
    <property type="match status" value="1"/>
</dbReference>
<keyword evidence="3 4" id="KW-0802">TPR repeat</keyword>
<keyword evidence="2" id="KW-0201">Cytochrome c-type biogenesis</keyword>
<feature type="domain" description="Cytochrome c-type biogenesis protein H TPR" evidence="6">
    <location>
        <begin position="28"/>
        <end position="143"/>
    </location>
</feature>
<dbReference type="SMART" id="SM00028">
    <property type="entry name" value="TPR"/>
    <property type="match status" value="3"/>
</dbReference>
<keyword evidence="8" id="KW-1185">Reference proteome</keyword>
<reference evidence="7 8" key="1">
    <citation type="submission" date="2019-12" db="EMBL/GenBank/DDBJ databases">
        <title>Genomic-based taxomic classification of the family Erythrobacteraceae.</title>
        <authorList>
            <person name="Xu L."/>
        </authorList>
    </citation>
    <scope>NUCLEOTIDE SEQUENCE [LARGE SCALE GENOMIC DNA]</scope>
    <source>
        <strain evidence="7 8">JCM 16339</strain>
    </source>
</reference>
<dbReference type="PROSITE" id="PS50293">
    <property type="entry name" value="TPR_REGION"/>
    <property type="match status" value="1"/>
</dbReference>
<evidence type="ECO:0000256" key="5">
    <source>
        <dbReference type="SAM" id="MobiDB-lite"/>
    </source>
</evidence>
<comment type="caution">
    <text evidence="7">The sequence shown here is derived from an EMBL/GenBank/DDBJ whole genome shotgun (WGS) entry which is preliminary data.</text>
</comment>
<dbReference type="InterPro" id="IPR056413">
    <property type="entry name" value="TPR_CcmH_CycH"/>
</dbReference>
<dbReference type="SUPFAM" id="SSF48452">
    <property type="entry name" value="TPR-like"/>
    <property type="match status" value="1"/>
</dbReference>
<feature type="repeat" description="TPR" evidence="4">
    <location>
        <begin position="39"/>
        <end position="72"/>
    </location>
</feature>
<dbReference type="Gene3D" id="1.25.40.10">
    <property type="entry name" value="Tetratricopeptide repeat domain"/>
    <property type="match status" value="2"/>
</dbReference>
<evidence type="ECO:0000256" key="1">
    <source>
        <dbReference type="ARBA" id="ARBA00022737"/>
    </source>
</evidence>
<proteinExistence type="predicted"/>
<dbReference type="AlphaFoldDB" id="A0A844ZNY6"/>
<feature type="region of interest" description="Disordered" evidence="5">
    <location>
        <begin position="182"/>
        <end position="217"/>
    </location>
</feature>
<dbReference type="RefSeq" id="WP_160591798.1">
    <property type="nucleotide sequence ID" value="NZ_BAAAFP010000001.1"/>
</dbReference>
<evidence type="ECO:0000256" key="2">
    <source>
        <dbReference type="ARBA" id="ARBA00022748"/>
    </source>
</evidence>
<gene>
    <name evidence="7" type="ORF">GRI32_09905</name>
</gene>
<dbReference type="InterPro" id="IPR011990">
    <property type="entry name" value="TPR-like_helical_dom_sf"/>
</dbReference>
<dbReference type="InterPro" id="IPR051263">
    <property type="entry name" value="C-type_cytochrome_biogenesis"/>
</dbReference>
<name>A0A844ZNY6_9SPHN</name>
<dbReference type="InterPro" id="IPR019734">
    <property type="entry name" value="TPR_rpt"/>
</dbReference>
<evidence type="ECO:0000313" key="8">
    <source>
        <dbReference type="Proteomes" id="UP000435243"/>
    </source>
</evidence>
<dbReference type="PANTHER" id="PTHR47870">
    <property type="entry name" value="CYTOCHROME C-TYPE BIOGENESIS PROTEIN CCMH"/>
    <property type="match status" value="1"/>
</dbReference>
<dbReference type="PROSITE" id="PS50005">
    <property type="entry name" value="TPR"/>
    <property type="match status" value="1"/>
</dbReference>
<evidence type="ECO:0000313" key="7">
    <source>
        <dbReference type="EMBL" id="MXO89052.1"/>
    </source>
</evidence>
<evidence type="ECO:0000259" key="6">
    <source>
        <dbReference type="Pfam" id="PF23914"/>
    </source>
</evidence>
<protein>
    <submittedName>
        <fullName evidence="7">Tetratricopeptide repeat protein</fullName>
    </submittedName>
</protein>
<dbReference type="Proteomes" id="UP000435243">
    <property type="component" value="Unassembled WGS sequence"/>
</dbReference>
<sequence>MYSNACDALSGDDPAAGDMSVPVSLEELRAAAENAPDDAQAWQRLAFAYFTSNMFPEAVEAYEKAVEIAPDTSVLWSSLGEARVMASTGDPLPEEALQAFRRALEIDSGDPRARYFMAVEKDLAGDHQGAIGNWLALLADTPPGAPWENDLVRTIEQVGTLRDIEVGDRIVQASRTRDLLPPSAQTATAMGGIPGPTQEQLSAASSIPPSQQQDMAESMVARLAARLEDDPSNVDGWIMLMRSYITLDRQDAARTAYRSALQANPAASAQLREAAETLGLQNAQ</sequence>
<organism evidence="7 8">
    <name type="scientific">Alteraurantiacibacter aestuarii</name>
    <dbReference type="NCBI Taxonomy" id="650004"/>
    <lineage>
        <taxon>Bacteria</taxon>
        <taxon>Pseudomonadati</taxon>
        <taxon>Pseudomonadota</taxon>
        <taxon>Alphaproteobacteria</taxon>
        <taxon>Sphingomonadales</taxon>
        <taxon>Erythrobacteraceae</taxon>
        <taxon>Alteraurantiacibacter</taxon>
    </lineage>
</organism>
<evidence type="ECO:0000256" key="3">
    <source>
        <dbReference type="ARBA" id="ARBA00022803"/>
    </source>
</evidence>
<dbReference type="PANTHER" id="PTHR47870:SF1">
    <property type="entry name" value="CYTOCHROME C-TYPE BIOGENESIS PROTEIN CCMH"/>
    <property type="match status" value="1"/>
</dbReference>
<dbReference type="EMBL" id="WTYY01000005">
    <property type="protein sequence ID" value="MXO89052.1"/>
    <property type="molecule type" value="Genomic_DNA"/>
</dbReference>
<dbReference type="OrthoDB" id="9815847at2"/>
<dbReference type="GO" id="GO:0005886">
    <property type="term" value="C:plasma membrane"/>
    <property type="evidence" value="ECO:0007669"/>
    <property type="project" value="TreeGrafter"/>
</dbReference>
<dbReference type="Pfam" id="PF23914">
    <property type="entry name" value="TPR_CcmH_CycH"/>
    <property type="match status" value="1"/>
</dbReference>
<dbReference type="GO" id="GO:0017004">
    <property type="term" value="P:cytochrome complex assembly"/>
    <property type="evidence" value="ECO:0007669"/>
    <property type="project" value="UniProtKB-KW"/>
</dbReference>